<evidence type="ECO:0000259" key="2">
    <source>
        <dbReference type="Pfam" id="PF05598"/>
    </source>
</evidence>
<evidence type="ECO:0000313" key="4">
    <source>
        <dbReference type="Proteomes" id="UP000282985"/>
    </source>
</evidence>
<protein>
    <submittedName>
        <fullName evidence="3">IS5 family transposase</fullName>
    </submittedName>
</protein>
<dbReference type="GO" id="GO:0003677">
    <property type="term" value="F:DNA binding"/>
    <property type="evidence" value="ECO:0007669"/>
    <property type="project" value="InterPro"/>
</dbReference>
<dbReference type="InterPro" id="IPR047710">
    <property type="entry name" value="Transpos_IS5-like"/>
</dbReference>
<dbReference type="AlphaFoldDB" id="A0A434AVF5"/>
<reference evidence="3 4" key="1">
    <citation type="submission" date="2018-11" db="EMBL/GenBank/DDBJ databases">
        <title>Parancylomarina longa gen. nov., sp. nov., isolated from sediments of southern Okinawa.</title>
        <authorList>
            <person name="Fu T."/>
        </authorList>
    </citation>
    <scope>NUCLEOTIDE SEQUENCE [LARGE SCALE GENOMIC DNA]</scope>
    <source>
        <strain evidence="3 4">T3-2 S1-C</strain>
    </source>
</reference>
<keyword evidence="4" id="KW-1185">Reference proteome</keyword>
<gene>
    <name evidence="3" type="ORF">DLK05_08910</name>
</gene>
<evidence type="ECO:0000313" key="3">
    <source>
        <dbReference type="EMBL" id="RUT78430.1"/>
    </source>
</evidence>
<dbReference type="PANTHER" id="PTHR33803:SF3">
    <property type="entry name" value="BLL1974 PROTEIN"/>
    <property type="match status" value="1"/>
</dbReference>
<accession>A0A434AVF5</accession>
<dbReference type="GO" id="GO:0004803">
    <property type="term" value="F:transposase activity"/>
    <property type="evidence" value="ECO:0007669"/>
    <property type="project" value="InterPro"/>
</dbReference>
<name>A0A434AVF5_9BACT</name>
<dbReference type="NCBIfam" id="NF033578">
    <property type="entry name" value="transpos_IS5_1"/>
    <property type="match status" value="1"/>
</dbReference>
<dbReference type="Pfam" id="PF05598">
    <property type="entry name" value="DUF772"/>
    <property type="match status" value="1"/>
</dbReference>
<comment type="caution">
    <text evidence="3">The sequence shown here is derived from an EMBL/GenBank/DDBJ whole genome shotgun (WGS) entry which is preliminary data.</text>
</comment>
<dbReference type="Proteomes" id="UP000282985">
    <property type="component" value="Unassembled WGS sequence"/>
</dbReference>
<evidence type="ECO:0000259" key="1">
    <source>
        <dbReference type="Pfam" id="PF01609"/>
    </source>
</evidence>
<organism evidence="3 4">
    <name type="scientific">Ancylomarina longa</name>
    <dbReference type="NCBI Taxonomy" id="2487017"/>
    <lineage>
        <taxon>Bacteria</taxon>
        <taxon>Pseudomonadati</taxon>
        <taxon>Bacteroidota</taxon>
        <taxon>Bacteroidia</taxon>
        <taxon>Marinilabiliales</taxon>
        <taxon>Marinifilaceae</taxon>
        <taxon>Ancylomarina</taxon>
    </lineage>
</organism>
<dbReference type="EMBL" id="RJJX01000009">
    <property type="protein sequence ID" value="RUT78430.1"/>
    <property type="molecule type" value="Genomic_DNA"/>
</dbReference>
<sequence length="456" mass="53312">MCILVKKLADMVGKQNKTPQLSIFDTPLKRFINLEHELCILSRQIDWDSIEQEFAIYFSEIGRPSVPIRRMVGLLLLKHIYNLSDEAIVDRWIENPYWQYFSGEKVFQIQKPFDPTEFIHFRNRIGKEGAEKLLKVSVQLFGKEAQEKEVLIDSTVQEKNITYPTDAKQHKRIIEKVNKIAKQEGITLRQTYTRTLKQLMIDQRFHNHPKRRKKAKAALRKIKTIAGRQVRDIQRQFSSSQQQRYKELFIIINKILAQQKGDKNKIYSIHEPEVSCIAKGKEAKKFEFGNKSGIVLTKTTKIVVGAIAFENNPYDGHTLDQHLEQTEYLTESRPKTGIVDRGYKGKKKINGTEIISPSVPKKETTQYEKQKARKRFRARAVIEPVIGHIKHDHRMLRNYLKGVIGDQLNTILAGTGFNLKKMLNRIKEQILVDIFQIINFWKLFLSKFELSKYWAF</sequence>
<proteinExistence type="predicted"/>
<feature type="domain" description="Transposase InsH N-terminal" evidence="2">
    <location>
        <begin position="28"/>
        <end position="124"/>
    </location>
</feature>
<dbReference type="GO" id="GO:0006313">
    <property type="term" value="P:DNA transposition"/>
    <property type="evidence" value="ECO:0007669"/>
    <property type="project" value="InterPro"/>
</dbReference>
<dbReference type="InterPro" id="IPR002559">
    <property type="entry name" value="Transposase_11"/>
</dbReference>
<dbReference type="Pfam" id="PF01609">
    <property type="entry name" value="DDE_Tnp_1"/>
    <property type="match status" value="1"/>
</dbReference>
<dbReference type="PANTHER" id="PTHR33803">
    <property type="entry name" value="IS1478 TRANSPOSASE"/>
    <property type="match status" value="1"/>
</dbReference>
<feature type="domain" description="Transposase IS4-like" evidence="1">
    <location>
        <begin position="279"/>
        <end position="405"/>
    </location>
</feature>
<dbReference type="InterPro" id="IPR008490">
    <property type="entry name" value="Transposase_InsH_N"/>
</dbReference>